<protein>
    <submittedName>
        <fullName evidence="1">Uncharacterized protein</fullName>
    </submittedName>
</protein>
<organism evidence="1 2">
    <name type="scientific">Araneus ventricosus</name>
    <name type="common">Orbweaver spider</name>
    <name type="synonym">Epeira ventricosa</name>
    <dbReference type="NCBI Taxonomy" id="182803"/>
    <lineage>
        <taxon>Eukaryota</taxon>
        <taxon>Metazoa</taxon>
        <taxon>Ecdysozoa</taxon>
        <taxon>Arthropoda</taxon>
        <taxon>Chelicerata</taxon>
        <taxon>Arachnida</taxon>
        <taxon>Araneae</taxon>
        <taxon>Araneomorphae</taxon>
        <taxon>Entelegynae</taxon>
        <taxon>Araneoidea</taxon>
        <taxon>Araneidae</taxon>
        <taxon>Araneus</taxon>
    </lineage>
</organism>
<name>A0A4Y2QYT2_ARAVE</name>
<accession>A0A4Y2QYT2</accession>
<dbReference type="Proteomes" id="UP000499080">
    <property type="component" value="Unassembled WGS sequence"/>
</dbReference>
<gene>
    <name evidence="1" type="ORF">AVEN_114858_1</name>
</gene>
<keyword evidence="2" id="KW-1185">Reference proteome</keyword>
<proteinExistence type="predicted"/>
<dbReference type="AlphaFoldDB" id="A0A4Y2QYT2"/>
<evidence type="ECO:0000313" key="1">
    <source>
        <dbReference type="EMBL" id="GBN68564.1"/>
    </source>
</evidence>
<evidence type="ECO:0000313" key="2">
    <source>
        <dbReference type="Proteomes" id="UP000499080"/>
    </source>
</evidence>
<reference evidence="1 2" key="1">
    <citation type="journal article" date="2019" name="Sci. Rep.">
        <title>Orb-weaving spider Araneus ventricosus genome elucidates the spidroin gene catalogue.</title>
        <authorList>
            <person name="Kono N."/>
            <person name="Nakamura H."/>
            <person name="Ohtoshi R."/>
            <person name="Moran D.A.P."/>
            <person name="Shinohara A."/>
            <person name="Yoshida Y."/>
            <person name="Fujiwara M."/>
            <person name="Mori M."/>
            <person name="Tomita M."/>
            <person name="Arakawa K."/>
        </authorList>
    </citation>
    <scope>NUCLEOTIDE SEQUENCE [LARGE SCALE GENOMIC DNA]</scope>
</reference>
<dbReference type="EMBL" id="BGPR01015251">
    <property type="protein sequence ID" value="GBN68564.1"/>
    <property type="molecule type" value="Genomic_DNA"/>
</dbReference>
<comment type="caution">
    <text evidence="1">The sequence shown here is derived from an EMBL/GenBank/DDBJ whole genome shotgun (WGS) entry which is preliminary data.</text>
</comment>
<sequence length="137" mass="15847">MQASFHHLLLSCILRNLRIVDPSSSEEKSHTVRDQGNKLVAEVPEYDFLRGNLTPVETNEQMPYNDGVIFPATESFEYLHHELHSSAVYLNWIKPILPSRSYDTLHLFQGKWNNSFTFGKYLKCSGTLWTKVVQLPH</sequence>